<comment type="subunit">
    <text evidence="6">Forms a heterotrimer with H2A.Z-H2B, stabilizing the association of the histone dimer. Also, with a lower affinity, forms a heterotrimer with H2A-H2B.</text>
</comment>
<evidence type="ECO:0000256" key="8">
    <source>
        <dbReference type="SAM" id="SignalP"/>
    </source>
</evidence>
<comment type="similarity">
    <text evidence="3">Belongs to the CHZ1 family.</text>
</comment>
<dbReference type="InterPro" id="IPR019098">
    <property type="entry name" value="Histone_chaperone_domain_CHZ"/>
</dbReference>
<dbReference type="PANTHER" id="PTHR39219">
    <property type="entry name" value="ER MEMBRANE PROTEIN COMPLEX SUBUNIT 10"/>
    <property type="match status" value="1"/>
</dbReference>
<dbReference type="Pfam" id="PF09649">
    <property type="entry name" value="CHZ"/>
    <property type="match status" value="1"/>
</dbReference>
<keyword evidence="4" id="KW-0143">Chaperone</keyword>
<dbReference type="PANTHER" id="PTHR39219:SF1">
    <property type="entry name" value="ER MEMBRANE PROTEIN COMPLEX SUBUNIT 10"/>
    <property type="match status" value="1"/>
</dbReference>
<evidence type="ECO:0000313" key="10">
    <source>
        <dbReference type="EMBL" id="KAK4216237.1"/>
    </source>
</evidence>
<comment type="caution">
    <text evidence="10">The sequence shown here is derived from an EMBL/GenBank/DDBJ whole genome shotgun (WGS) entry which is preliminary data.</text>
</comment>
<evidence type="ECO:0000256" key="5">
    <source>
        <dbReference type="ARBA" id="ARBA00023242"/>
    </source>
</evidence>
<feature type="region of interest" description="Disordered" evidence="7">
    <location>
        <begin position="63"/>
        <end position="84"/>
    </location>
</feature>
<dbReference type="GO" id="GO:0005634">
    <property type="term" value="C:nucleus"/>
    <property type="evidence" value="ECO:0007669"/>
    <property type="project" value="UniProtKB-SubCell"/>
</dbReference>
<sequence>MRISTLLSAAVASALAQMPSAAAAAAAATEQTAAVYLQPITSSSSEIPPALLAEIRYTIPSPSDPPAAAAAAEQDSPETEVTSYEAPDLFDLPEGSKLVRLGVYNPSKKEWISSTSVVSTENFGKGYSPNFVITVGGAGADQVLGVSVRGLRIDAGQTRDFGPQAVVVRTGLGPQPELNRPVVLSPEGRKVEVVEKGFLQKYWWVLAIGAFMLMSGGDLLKLYLPQRRHLLHTNLAILSIMATENGTSTSAQDPTKLAGDEFAESKGKGKAPATEDVAEDTSMAEDDDDDDDEDAEEEAPEEEDNMEEINLDNVIGRRTRGKVIDFAKAAEENPVDADDDEDDDDDFEIQEEVAADDGDKMDED</sequence>
<protein>
    <recommendedName>
        <fullName evidence="9">Histone chaperone domain-containing protein</fullName>
    </recommendedName>
</protein>
<feature type="chain" id="PRO_5042990295" description="Histone chaperone domain-containing protein" evidence="8">
    <location>
        <begin position="17"/>
        <end position="364"/>
    </location>
</feature>
<comment type="function">
    <text evidence="1">Forms a chaperone-bound H2A.Z-H2B complex that acts as a source for SWR1 complex-dependent H2A to H2A.Z histone replacement in chromatin.</text>
</comment>
<keyword evidence="8" id="KW-0732">Signal</keyword>
<reference evidence="10" key="1">
    <citation type="journal article" date="2023" name="Mol. Phylogenet. Evol.">
        <title>Genome-scale phylogeny and comparative genomics of the fungal order Sordariales.</title>
        <authorList>
            <person name="Hensen N."/>
            <person name="Bonometti L."/>
            <person name="Westerberg I."/>
            <person name="Brannstrom I.O."/>
            <person name="Guillou S."/>
            <person name="Cros-Aarteil S."/>
            <person name="Calhoun S."/>
            <person name="Haridas S."/>
            <person name="Kuo A."/>
            <person name="Mondo S."/>
            <person name="Pangilinan J."/>
            <person name="Riley R."/>
            <person name="LaButti K."/>
            <person name="Andreopoulos B."/>
            <person name="Lipzen A."/>
            <person name="Chen C."/>
            <person name="Yan M."/>
            <person name="Daum C."/>
            <person name="Ng V."/>
            <person name="Clum A."/>
            <person name="Steindorff A."/>
            <person name="Ohm R.A."/>
            <person name="Martin F."/>
            <person name="Silar P."/>
            <person name="Natvig D.O."/>
            <person name="Lalanne C."/>
            <person name="Gautier V."/>
            <person name="Ament-Velasquez S.L."/>
            <person name="Kruys A."/>
            <person name="Hutchinson M.I."/>
            <person name="Powell A.J."/>
            <person name="Barry K."/>
            <person name="Miller A.N."/>
            <person name="Grigoriev I.V."/>
            <person name="Debuchy R."/>
            <person name="Gladieux P."/>
            <person name="Hiltunen Thoren M."/>
            <person name="Johannesson H."/>
        </authorList>
    </citation>
    <scope>NUCLEOTIDE SEQUENCE</scope>
    <source>
        <strain evidence="10">PSN293</strain>
    </source>
</reference>
<feature type="signal peptide" evidence="8">
    <location>
        <begin position="1"/>
        <end position="16"/>
    </location>
</feature>
<evidence type="ECO:0000259" key="9">
    <source>
        <dbReference type="SMART" id="SM01082"/>
    </source>
</evidence>
<gene>
    <name evidence="10" type="ORF">QBC37DRAFT_438903</name>
</gene>
<reference evidence="10" key="2">
    <citation type="submission" date="2023-05" db="EMBL/GenBank/DDBJ databases">
        <authorList>
            <consortium name="Lawrence Berkeley National Laboratory"/>
            <person name="Steindorff A."/>
            <person name="Hensen N."/>
            <person name="Bonometti L."/>
            <person name="Westerberg I."/>
            <person name="Brannstrom I.O."/>
            <person name="Guillou S."/>
            <person name="Cros-Aarteil S."/>
            <person name="Calhoun S."/>
            <person name="Haridas S."/>
            <person name="Kuo A."/>
            <person name="Mondo S."/>
            <person name="Pangilinan J."/>
            <person name="Riley R."/>
            <person name="Labutti K."/>
            <person name="Andreopoulos B."/>
            <person name="Lipzen A."/>
            <person name="Chen C."/>
            <person name="Yanf M."/>
            <person name="Daum C."/>
            <person name="Ng V."/>
            <person name="Clum A."/>
            <person name="Ohm R."/>
            <person name="Martin F."/>
            <person name="Silar P."/>
            <person name="Natvig D."/>
            <person name="Lalanne C."/>
            <person name="Gautier V."/>
            <person name="Ament-Velasquez S.L."/>
            <person name="Kruys A."/>
            <person name="Hutchinson M.I."/>
            <person name="Powell A.J."/>
            <person name="Barry K."/>
            <person name="Miller A.N."/>
            <person name="Grigoriev I.V."/>
            <person name="Debuchy R."/>
            <person name="Gladieux P."/>
            <person name="Thoren M.H."/>
            <person name="Johannesson H."/>
        </authorList>
    </citation>
    <scope>NUCLEOTIDE SEQUENCE</scope>
    <source>
        <strain evidence="10">PSN293</strain>
    </source>
</reference>
<evidence type="ECO:0000256" key="2">
    <source>
        <dbReference type="ARBA" id="ARBA00004123"/>
    </source>
</evidence>
<dbReference type="SMART" id="SM01082">
    <property type="entry name" value="CHZ"/>
    <property type="match status" value="1"/>
</dbReference>
<feature type="domain" description="Histone chaperone" evidence="9">
    <location>
        <begin position="300"/>
        <end position="335"/>
    </location>
</feature>
<evidence type="ECO:0000256" key="7">
    <source>
        <dbReference type="SAM" id="MobiDB-lite"/>
    </source>
</evidence>
<feature type="region of interest" description="Disordered" evidence="7">
    <location>
        <begin position="261"/>
        <end position="313"/>
    </location>
</feature>
<evidence type="ECO:0000256" key="4">
    <source>
        <dbReference type="ARBA" id="ARBA00023186"/>
    </source>
</evidence>
<evidence type="ECO:0000313" key="11">
    <source>
        <dbReference type="Proteomes" id="UP001301769"/>
    </source>
</evidence>
<feature type="region of interest" description="Disordered" evidence="7">
    <location>
        <begin position="326"/>
        <end position="364"/>
    </location>
</feature>
<name>A0AAN6YHI8_9PEZI</name>
<evidence type="ECO:0000256" key="3">
    <source>
        <dbReference type="ARBA" id="ARBA00008057"/>
    </source>
</evidence>
<evidence type="ECO:0000256" key="1">
    <source>
        <dbReference type="ARBA" id="ARBA00002212"/>
    </source>
</evidence>
<accession>A0AAN6YHI8</accession>
<proteinExistence type="inferred from homology"/>
<dbReference type="Proteomes" id="UP001301769">
    <property type="component" value="Unassembled WGS sequence"/>
</dbReference>
<comment type="subcellular location">
    <subcellularLocation>
        <location evidence="2">Nucleus</location>
    </subcellularLocation>
</comment>
<keyword evidence="11" id="KW-1185">Reference proteome</keyword>
<dbReference type="EMBL" id="MU858070">
    <property type="protein sequence ID" value="KAK4216237.1"/>
    <property type="molecule type" value="Genomic_DNA"/>
</dbReference>
<feature type="compositionally biased region" description="Acidic residues" evidence="7">
    <location>
        <begin position="333"/>
        <end position="364"/>
    </location>
</feature>
<keyword evidence="5" id="KW-0539">Nucleus</keyword>
<feature type="compositionally biased region" description="Acidic residues" evidence="7">
    <location>
        <begin position="276"/>
        <end position="310"/>
    </location>
</feature>
<dbReference type="AlphaFoldDB" id="A0AAN6YHI8"/>
<evidence type="ECO:0000256" key="6">
    <source>
        <dbReference type="ARBA" id="ARBA00025877"/>
    </source>
</evidence>
<organism evidence="10 11">
    <name type="scientific">Rhypophila decipiens</name>
    <dbReference type="NCBI Taxonomy" id="261697"/>
    <lineage>
        <taxon>Eukaryota</taxon>
        <taxon>Fungi</taxon>
        <taxon>Dikarya</taxon>
        <taxon>Ascomycota</taxon>
        <taxon>Pezizomycotina</taxon>
        <taxon>Sordariomycetes</taxon>
        <taxon>Sordariomycetidae</taxon>
        <taxon>Sordariales</taxon>
        <taxon>Naviculisporaceae</taxon>
        <taxon>Rhypophila</taxon>
    </lineage>
</organism>